<dbReference type="Proteomes" id="UP000037460">
    <property type="component" value="Unassembled WGS sequence"/>
</dbReference>
<organism evidence="1 2">
    <name type="scientific">Chrysochromulina tobinii</name>
    <dbReference type="NCBI Taxonomy" id="1460289"/>
    <lineage>
        <taxon>Eukaryota</taxon>
        <taxon>Haptista</taxon>
        <taxon>Haptophyta</taxon>
        <taxon>Prymnesiophyceae</taxon>
        <taxon>Prymnesiales</taxon>
        <taxon>Chrysochromulinaceae</taxon>
        <taxon>Chrysochromulina</taxon>
    </lineage>
</organism>
<dbReference type="AlphaFoldDB" id="A0A0M0JB08"/>
<dbReference type="InterPro" id="IPR011990">
    <property type="entry name" value="TPR-like_helical_dom_sf"/>
</dbReference>
<dbReference type="EMBL" id="JWZX01003168">
    <property type="protein sequence ID" value="KOO23670.1"/>
    <property type="molecule type" value="Genomic_DNA"/>
</dbReference>
<proteinExistence type="predicted"/>
<dbReference type="SUPFAM" id="SSF48452">
    <property type="entry name" value="TPR-like"/>
    <property type="match status" value="1"/>
</dbReference>
<keyword evidence="2" id="KW-1185">Reference proteome</keyword>
<evidence type="ECO:0000313" key="1">
    <source>
        <dbReference type="EMBL" id="KOO23670.1"/>
    </source>
</evidence>
<protein>
    <submittedName>
        <fullName evidence="1">Uncharacterized protein</fullName>
    </submittedName>
</protein>
<accession>A0A0M0JB08</accession>
<comment type="caution">
    <text evidence="1">The sequence shown here is derived from an EMBL/GenBank/DDBJ whole genome shotgun (WGS) entry which is preliminary data.</text>
</comment>
<reference evidence="2" key="1">
    <citation type="journal article" date="2015" name="PLoS Genet.">
        <title>Genome Sequence and Transcriptome Analyses of Chrysochromulina tobin: Metabolic Tools for Enhanced Algal Fitness in the Prominent Order Prymnesiales (Haptophyceae).</title>
        <authorList>
            <person name="Hovde B.T."/>
            <person name="Deodato C.R."/>
            <person name="Hunsperger H.M."/>
            <person name="Ryken S.A."/>
            <person name="Yost W."/>
            <person name="Jha R.K."/>
            <person name="Patterson J."/>
            <person name="Monnat R.J. Jr."/>
            <person name="Barlow S.B."/>
            <person name="Starkenburg S.R."/>
            <person name="Cattolico R.A."/>
        </authorList>
    </citation>
    <scope>NUCLEOTIDE SEQUENCE</scope>
    <source>
        <strain evidence="2">CCMP291</strain>
    </source>
</reference>
<name>A0A0M0JB08_9EUKA</name>
<gene>
    <name evidence="1" type="ORF">Ctob_003726</name>
</gene>
<sequence length="233" mass="26297">MDRPSPPKLNIVIKPPSAPLLIQESPIVFTEETLRSTIVSRINYFVGKNEEALEKSLAHGLIYGKAQWWMHALEEMIDALAYIDAASRVSGGVRVIDADTHACIMHNLATCCHHLGHFEAANAYYDLAQKMMLEAPPSHTLFQCFPMLDPRPKQLAFMEARAKECLRRKMPDAREYFGGDGETRRWTPHEIAAAVVQAKELEGEERMSPALKLRSAQNPKTYIVGSTPRQQLW</sequence>
<evidence type="ECO:0000313" key="2">
    <source>
        <dbReference type="Proteomes" id="UP000037460"/>
    </source>
</evidence>